<keyword evidence="2" id="KW-1185">Reference proteome</keyword>
<organism evidence="1 2">
    <name type="scientific">Microbacterium galbum</name>
    <dbReference type="NCBI Taxonomy" id="3075994"/>
    <lineage>
        <taxon>Bacteria</taxon>
        <taxon>Bacillati</taxon>
        <taxon>Actinomycetota</taxon>
        <taxon>Actinomycetes</taxon>
        <taxon>Micrococcales</taxon>
        <taxon>Microbacteriaceae</taxon>
        <taxon>Microbacterium</taxon>
    </lineage>
</organism>
<accession>A0ABU3T8I9</accession>
<gene>
    <name evidence="1" type="ORF">RWH45_10655</name>
</gene>
<dbReference type="RefSeq" id="WP_315994877.1">
    <property type="nucleotide sequence ID" value="NZ_JAWDIS010000002.1"/>
</dbReference>
<comment type="caution">
    <text evidence="1">The sequence shown here is derived from an EMBL/GenBank/DDBJ whole genome shotgun (WGS) entry which is preliminary data.</text>
</comment>
<dbReference type="EMBL" id="JAWDIS010000002">
    <property type="protein sequence ID" value="MDU0367678.1"/>
    <property type="molecule type" value="Genomic_DNA"/>
</dbReference>
<evidence type="ECO:0000313" key="1">
    <source>
        <dbReference type="EMBL" id="MDU0367678.1"/>
    </source>
</evidence>
<protein>
    <submittedName>
        <fullName evidence="1">Uncharacterized protein</fullName>
    </submittedName>
</protein>
<evidence type="ECO:0000313" key="2">
    <source>
        <dbReference type="Proteomes" id="UP001263371"/>
    </source>
</evidence>
<proteinExistence type="predicted"/>
<dbReference type="Proteomes" id="UP001263371">
    <property type="component" value="Unassembled WGS sequence"/>
</dbReference>
<reference evidence="1 2" key="1">
    <citation type="submission" date="2023-09" db="EMBL/GenBank/DDBJ databases">
        <title>Microbacterium fusihabitans sp. nov., Microbacterium phycihabitans sp. nov., and Microbacterium cervinum sp. nov., isolated from dried seaweeds of beach.</title>
        <authorList>
            <person name="Lee S.D."/>
        </authorList>
    </citation>
    <scope>NUCLEOTIDE SEQUENCE [LARGE SCALE GENOMIC DNA]</scope>
    <source>
        <strain evidence="1 2">KSW4-17</strain>
    </source>
</reference>
<sequence>MTVSKFTYSAAVLGSPNRPLSVRGASFSLDESAAPHVTARVDIASPGTWGTTVEAYSGWTEVRRNYAQNPQWVNASRRTSTVAGATGTTSLQTTGGPTADIRGWARYVITTAPTASPMNFGFSGSGGNADPIQPNTLYTFSAYGITDYAGLSSTRIDVRWFDSTGTQITNVVGPSSSAYTPGVWHRRSNTLTSPANAATVRVDFCFSGPTGIAPGQYIGWSGALIEKTDELRPAFDGTTTNTTLQRYVWTGLTNASPSTVETRTVTQPGGVPVFTPDADTLAALDTRMSPPPRVRFEARSTDASGAETVRAFNLTLRERPISSRDGTLSLSLASDEALLADWAPLADDESLFTRQSSLRSVVSYVLGKVIPGASFPSGPDAPMPVYADATNEMANPSAIVNTTGWNATNLVAFSRSTSQSWAANSAKTAFNLRGTANTDSYIDTTFAASGMSGRVYLLRARQRTAGIALPSANAGRLRVFTSNNGGASYRPLADAYGTTAANTTANVTMRVGIPVGTTHVIVRAYHGFNNDQSVYWSDFRMSEYTGDPTDTGYFDGNTTNTSSYTYTWESDAGLSVTKRVALIDRNPESLLWKSGQSALEFLIPLVQSAGLRLVCSETRTWSLRAEDYAASGALAIRHGVNMIDAEDRISRDDAEWFDAAVTVYRWTDRNGVSQERRDAYGPTGYSRVRTFERTTPYPGPGFSEYAVRRAQGRGREVTATAVADLRASAEQPITVVLDGAPIQTGKTSSVTFDFDRDEMTVTTRTTDTPAGAIDLAVGTIAQAVGTIDEN</sequence>
<name>A0ABU3T8I9_9MICO</name>